<keyword evidence="4" id="KW-0732">Signal</keyword>
<protein>
    <recommendedName>
        <fullName evidence="6">Epidermal patterning factor-like protein</fullName>
    </recommendedName>
</protein>
<comment type="subcellular location">
    <subcellularLocation>
        <location evidence="1 6">Secreted</location>
    </subcellularLocation>
</comment>
<reference evidence="9" key="1">
    <citation type="journal article" date="2014" name="Science">
        <title>Ancient hybridizations among the ancestral genomes of bread wheat.</title>
        <authorList>
            <consortium name="International Wheat Genome Sequencing Consortium,"/>
            <person name="Marcussen T."/>
            <person name="Sandve S.R."/>
            <person name="Heier L."/>
            <person name="Spannagl M."/>
            <person name="Pfeifer M."/>
            <person name="Jakobsen K.S."/>
            <person name="Wulff B.B."/>
            <person name="Steuernagel B."/>
            <person name="Mayer K.F."/>
            <person name="Olsen O.A."/>
        </authorList>
    </citation>
    <scope>NUCLEOTIDE SEQUENCE [LARGE SCALE GENOMIC DNA]</scope>
    <source>
        <strain evidence="9">cv. AL8/78</strain>
    </source>
</reference>
<evidence type="ECO:0000256" key="6">
    <source>
        <dbReference type="RuleBase" id="RU367102"/>
    </source>
</evidence>
<dbReference type="EnsemblPlants" id="AET2Gv20730700.1">
    <property type="protein sequence ID" value="AET2Gv20730700.1"/>
    <property type="gene ID" value="AET2Gv20730700"/>
</dbReference>
<sequence length="143" mass="15794">AWTRHCVRRTLATCQQLTWRMWQLTRYVHYAGLGARGLRPGGEATPSGTACRDDDDDGGQAAPPSHQEKRGQATGEREEEQGMTTLKERAVTGSRLPDCAHACGACAPCKRVMVSFRCAEASESCPIAYRCMCRGRFFRVPTL</sequence>
<dbReference type="STRING" id="200361.A0A453C494"/>
<dbReference type="Pfam" id="PF17181">
    <property type="entry name" value="EPF"/>
    <property type="match status" value="1"/>
</dbReference>
<dbReference type="Proteomes" id="UP000015105">
    <property type="component" value="Chromosome 2D"/>
</dbReference>
<dbReference type="InterPro" id="IPR039455">
    <property type="entry name" value="EPFL"/>
</dbReference>
<keyword evidence="9" id="KW-1185">Reference proteome</keyword>
<dbReference type="GO" id="GO:0010052">
    <property type="term" value="P:guard cell differentiation"/>
    <property type="evidence" value="ECO:0007669"/>
    <property type="project" value="UniProtKB-UniRule"/>
</dbReference>
<keyword evidence="6" id="KW-0217">Developmental protein</keyword>
<keyword evidence="5" id="KW-1015">Disulfide bond</keyword>
<reference evidence="9" key="2">
    <citation type="journal article" date="2017" name="Nat. Plants">
        <title>The Aegilops tauschii genome reveals multiple impacts of transposons.</title>
        <authorList>
            <person name="Zhao G."/>
            <person name="Zou C."/>
            <person name="Li K."/>
            <person name="Wang K."/>
            <person name="Li T."/>
            <person name="Gao L."/>
            <person name="Zhang X."/>
            <person name="Wang H."/>
            <person name="Yang Z."/>
            <person name="Liu X."/>
            <person name="Jiang W."/>
            <person name="Mao L."/>
            <person name="Kong X."/>
            <person name="Jiao Y."/>
            <person name="Jia J."/>
        </authorList>
    </citation>
    <scope>NUCLEOTIDE SEQUENCE [LARGE SCALE GENOMIC DNA]</scope>
    <source>
        <strain evidence="9">cv. AL8/78</strain>
    </source>
</reference>
<reference evidence="8" key="3">
    <citation type="journal article" date="2017" name="Nature">
        <title>Genome sequence of the progenitor of the wheat D genome Aegilops tauschii.</title>
        <authorList>
            <person name="Luo M.C."/>
            <person name="Gu Y.Q."/>
            <person name="Puiu D."/>
            <person name="Wang H."/>
            <person name="Twardziok S.O."/>
            <person name="Deal K.R."/>
            <person name="Huo N."/>
            <person name="Zhu T."/>
            <person name="Wang L."/>
            <person name="Wang Y."/>
            <person name="McGuire P.E."/>
            <person name="Liu S."/>
            <person name="Long H."/>
            <person name="Ramasamy R.K."/>
            <person name="Rodriguez J.C."/>
            <person name="Van S.L."/>
            <person name="Yuan L."/>
            <person name="Wang Z."/>
            <person name="Xia Z."/>
            <person name="Xiao L."/>
            <person name="Anderson O.D."/>
            <person name="Ouyang S."/>
            <person name="Liang Y."/>
            <person name="Zimin A.V."/>
            <person name="Pertea G."/>
            <person name="Qi P."/>
            <person name="Bennetzen J.L."/>
            <person name="Dai X."/>
            <person name="Dawson M.W."/>
            <person name="Muller H.G."/>
            <person name="Kugler K."/>
            <person name="Rivarola-Duarte L."/>
            <person name="Spannagl M."/>
            <person name="Mayer K.F.X."/>
            <person name="Lu F.H."/>
            <person name="Bevan M.W."/>
            <person name="Leroy P."/>
            <person name="Li P."/>
            <person name="You F.M."/>
            <person name="Sun Q."/>
            <person name="Liu Z."/>
            <person name="Lyons E."/>
            <person name="Wicker T."/>
            <person name="Salzberg S.L."/>
            <person name="Devos K.M."/>
            <person name="Dvorak J."/>
        </authorList>
    </citation>
    <scope>NUCLEOTIDE SEQUENCE [LARGE SCALE GENOMIC DNA]</scope>
    <source>
        <strain evidence="8">cv. AL8/78</strain>
    </source>
</reference>
<organism evidence="8 9">
    <name type="scientific">Aegilops tauschii subsp. strangulata</name>
    <name type="common">Goatgrass</name>
    <dbReference type="NCBI Taxonomy" id="200361"/>
    <lineage>
        <taxon>Eukaryota</taxon>
        <taxon>Viridiplantae</taxon>
        <taxon>Streptophyta</taxon>
        <taxon>Embryophyta</taxon>
        <taxon>Tracheophyta</taxon>
        <taxon>Spermatophyta</taxon>
        <taxon>Magnoliopsida</taxon>
        <taxon>Liliopsida</taxon>
        <taxon>Poales</taxon>
        <taxon>Poaceae</taxon>
        <taxon>BOP clade</taxon>
        <taxon>Pooideae</taxon>
        <taxon>Triticodae</taxon>
        <taxon>Triticeae</taxon>
        <taxon>Triticinae</taxon>
        <taxon>Aegilops</taxon>
    </lineage>
</organism>
<comment type="function">
    <text evidence="6">Controls stomatal patterning.</text>
</comment>
<evidence type="ECO:0000256" key="3">
    <source>
        <dbReference type="ARBA" id="ARBA00022525"/>
    </source>
</evidence>
<evidence type="ECO:0000256" key="7">
    <source>
        <dbReference type="SAM" id="MobiDB-lite"/>
    </source>
</evidence>
<proteinExistence type="inferred from homology"/>
<dbReference type="PANTHER" id="PTHR33109:SF6">
    <property type="entry name" value="EPIDERMAL PATTERNING FACTOR-LIKE PROTEIN 7-RELATED"/>
    <property type="match status" value="1"/>
</dbReference>
<feature type="region of interest" description="Disordered" evidence="7">
    <location>
        <begin position="38"/>
        <end position="84"/>
    </location>
</feature>
<accession>A0A453C494</accession>
<evidence type="ECO:0000256" key="5">
    <source>
        <dbReference type="ARBA" id="ARBA00023157"/>
    </source>
</evidence>
<dbReference type="GO" id="GO:0005576">
    <property type="term" value="C:extracellular region"/>
    <property type="evidence" value="ECO:0007669"/>
    <property type="project" value="UniProtKB-SubCell"/>
</dbReference>
<dbReference type="AlphaFoldDB" id="A0A453C494"/>
<dbReference type="PANTHER" id="PTHR33109">
    <property type="entry name" value="EPIDERMAL PATTERNING FACTOR-LIKE PROTEIN 4"/>
    <property type="match status" value="1"/>
</dbReference>
<evidence type="ECO:0000313" key="8">
    <source>
        <dbReference type="EnsemblPlants" id="AET2Gv20730700.1"/>
    </source>
</evidence>
<evidence type="ECO:0000256" key="2">
    <source>
        <dbReference type="ARBA" id="ARBA00008127"/>
    </source>
</evidence>
<evidence type="ECO:0000256" key="4">
    <source>
        <dbReference type="ARBA" id="ARBA00022729"/>
    </source>
</evidence>
<reference evidence="8" key="5">
    <citation type="journal article" date="2021" name="G3 (Bethesda)">
        <title>Aegilops tauschii genome assembly Aet v5.0 features greater sequence contiguity and improved annotation.</title>
        <authorList>
            <person name="Wang L."/>
            <person name="Zhu T."/>
            <person name="Rodriguez J.C."/>
            <person name="Deal K.R."/>
            <person name="Dubcovsky J."/>
            <person name="McGuire P.E."/>
            <person name="Lux T."/>
            <person name="Spannagl M."/>
            <person name="Mayer K.F.X."/>
            <person name="Baldrich P."/>
            <person name="Meyers B.C."/>
            <person name="Huo N."/>
            <person name="Gu Y.Q."/>
            <person name="Zhou H."/>
            <person name="Devos K.M."/>
            <person name="Bennetzen J.L."/>
            <person name="Unver T."/>
            <person name="Budak H."/>
            <person name="Gulick P.J."/>
            <person name="Galiba G."/>
            <person name="Kalapos B."/>
            <person name="Nelson D.R."/>
            <person name="Li P."/>
            <person name="You F.M."/>
            <person name="Luo M.C."/>
            <person name="Dvorak J."/>
        </authorList>
    </citation>
    <scope>NUCLEOTIDE SEQUENCE [LARGE SCALE GENOMIC DNA]</scope>
    <source>
        <strain evidence="8">cv. AL8/78</strain>
    </source>
</reference>
<reference evidence="8" key="4">
    <citation type="submission" date="2019-03" db="UniProtKB">
        <authorList>
            <consortium name="EnsemblPlants"/>
        </authorList>
    </citation>
    <scope>IDENTIFICATION</scope>
</reference>
<evidence type="ECO:0000313" key="9">
    <source>
        <dbReference type="Proteomes" id="UP000015105"/>
    </source>
</evidence>
<dbReference type="Gramene" id="AET2Gv20730700.1">
    <property type="protein sequence ID" value="AET2Gv20730700.1"/>
    <property type="gene ID" value="AET2Gv20730700"/>
</dbReference>
<evidence type="ECO:0000256" key="1">
    <source>
        <dbReference type="ARBA" id="ARBA00004613"/>
    </source>
</evidence>
<name>A0A453C494_AEGTS</name>
<comment type="similarity">
    <text evidence="2 6">Belongs to the plant cysteine rich small secretory peptide family. Epidermal patterning factor subfamily.</text>
</comment>
<keyword evidence="3 6" id="KW-0964">Secreted</keyword>